<feature type="transmembrane region" description="Helical" evidence="10">
    <location>
        <begin position="182"/>
        <end position="201"/>
    </location>
</feature>
<dbReference type="Proteomes" id="UP000076947">
    <property type="component" value="Unassembled WGS sequence"/>
</dbReference>
<evidence type="ECO:0000256" key="4">
    <source>
        <dbReference type="ARBA" id="ARBA00022448"/>
    </source>
</evidence>
<organism evidence="12 13">
    <name type="scientific">Corynebacterium stationis</name>
    <dbReference type="NCBI Taxonomy" id="1705"/>
    <lineage>
        <taxon>Bacteria</taxon>
        <taxon>Bacillati</taxon>
        <taxon>Actinomycetota</taxon>
        <taxon>Actinomycetes</taxon>
        <taxon>Mycobacteriales</taxon>
        <taxon>Corynebacteriaceae</taxon>
        <taxon>Corynebacterium</taxon>
    </lineage>
</organism>
<feature type="transmembrane region" description="Helical" evidence="10">
    <location>
        <begin position="132"/>
        <end position="152"/>
    </location>
</feature>
<feature type="transmembrane region" description="Helical" evidence="10">
    <location>
        <begin position="221"/>
        <end position="238"/>
    </location>
</feature>
<comment type="subcellular location">
    <subcellularLocation>
        <location evidence="1">Cell membrane</location>
        <topology evidence="1">Multi-pass membrane protein</topology>
    </subcellularLocation>
</comment>
<name>A0A177IBI9_9CORY</name>
<evidence type="ECO:0000313" key="12">
    <source>
        <dbReference type="EMBL" id="OAH26198.1"/>
    </source>
</evidence>
<keyword evidence="8 10" id="KW-1133">Transmembrane helix</keyword>
<keyword evidence="13" id="KW-1185">Reference proteome</keyword>
<dbReference type="GO" id="GO:0005886">
    <property type="term" value="C:plasma membrane"/>
    <property type="evidence" value="ECO:0007669"/>
    <property type="project" value="UniProtKB-SubCell"/>
</dbReference>
<protein>
    <submittedName>
        <fullName evidence="12">Arsenic transporter</fullName>
    </submittedName>
</protein>
<evidence type="ECO:0000256" key="1">
    <source>
        <dbReference type="ARBA" id="ARBA00004651"/>
    </source>
</evidence>
<dbReference type="OrthoDB" id="9774335at2"/>
<keyword evidence="9 10" id="KW-0472">Membrane</keyword>
<dbReference type="PANTHER" id="PTHR43302">
    <property type="entry name" value="TRANSPORTER ARSB-RELATED"/>
    <property type="match status" value="1"/>
</dbReference>
<comment type="similarity">
    <text evidence="3">Belongs to the CitM (TC 2.A.11) transporter family.</text>
</comment>
<gene>
    <name evidence="12" type="ORF">AYJ05_01345</name>
</gene>
<evidence type="ECO:0000256" key="6">
    <source>
        <dbReference type="ARBA" id="ARBA00022692"/>
    </source>
</evidence>
<evidence type="ECO:0000256" key="9">
    <source>
        <dbReference type="ARBA" id="ARBA00023136"/>
    </source>
</evidence>
<dbReference type="AlphaFoldDB" id="A0A177IBI9"/>
<feature type="transmembrane region" description="Helical" evidence="10">
    <location>
        <begin position="382"/>
        <end position="404"/>
    </location>
</feature>
<dbReference type="GO" id="GO:0046685">
    <property type="term" value="P:response to arsenic-containing substance"/>
    <property type="evidence" value="ECO:0007669"/>
    <property type="project" value="UniProtKB-KW"/>
</dbReference>
<evidence type="ECO:0000256" key="7">
    <source>
        <dbReference type="ARBA" id="ARBA00022849"/>
    </source>
</evidence>
<keyword evidence="5" id="KW-1003">Cell membrane</keyword>
<dbReference type="GO" id="GO:0015105">
    <property type="term" value="F:arsenite transmembrane transporter activity"/>
    <property type="evidence" value="ECO:0007669"/>
    <property type="project" value="InterPro"/>
</dbReference>
<evidence type="ECO:0000256" key="10">
    <source>
        <dbReference type="SAM" id="Phobius"/>
    </source>
</evidence>
<evidence type="ECO:0000313" key="13">
    <source>
        <dbReference type="Proteomes" id="UP000076947"/>
    </source>
</evidence>
<evidence type="ECO:0000256" key="8">
    <source>
        <dbReference type="ARBA" id="ARBA00022989"/>
    </source>
</evidence>
<accession>A0A177IBI9</accession>
<dbReference type="Pfam" id="PF02040">
    <property type="entry name" value="ArsB"/>
    <property type="match status" value="1"/>
</dbReference>
<keyword evidence="6 10" id="KW-0812">Transmembrane</keyword>
<feature type="transmembrane region" description="Helical" evidence="10">
    <location>
        <begin position="50"/>
        <end position="73"/>
    </location>
</feature>
<dbReference type="EMBL" id="LSTQ01000024">
    <property type="protein sequence ID" value="OAH26198.1"/>
    <property type="molecule type" value="Genomic_DNA"/>
</dbReference>
<keyword evidence="7" id="KW-0059">Arsenical resistance</keyword>
<feature type="domain" description="Citrate transporter-like" evidence="11">
    <location>
        <begin position="25"/>
        <end position="340"/>
    </location>
</feature>
<feature type="transmembrane region" description="Helical" evidence="10">
    <location>
        <begin position="93"/>
        <end position="112"/>
    </location>
</feature>
<comment type="similarity">
    <text evidence="2">Belongs to the ArsB family.</text>
</comment>
<evidence type="ECO:0000256" key="5">
    <source>
        <dbReference type="ARBA" id="ARBA00022475"/>
    </source>
</evidence>
<feature type="transmembrane region" description="Helical" evidence="10">
    <location>
        <begin position="272"/>
        <end position="293"/>
    </location>
</feature>
<dbReference type="PANTHER" id="PTHR43302:SF5">
    <property type="entry name" value="TRANSPORTER ARSB-RELATED"/>
    <property type="match status" value="1"/>
</dbReference>
<dbReference type="PRINTS" id="PR00758">
    <property type="entry name" value="ARSENICPUMP"/>
</dbReference>
<evidence type="ECO:0000256" key="2">
    <source>
        <dbReference type="ARBA" id="ARBA00006433"/>
    </source>
</evidence>
<feature type="transmembrane region" description="Helical" evidence="10">
    <location>
        <begin position="342"/>
        <end position="362"/>
    </location>
</feature>
<dbReference type="Pfam" id="PF03600">
    <property type="entry name" value="CitMHS"/>
    <property type="match status" value="1"/>
</dbReference>
<feature type="transmembrane region" description="Helical" evidence="10">
    <location>
        <begin position="313"/>
        <end position="335"/>
    </location>
</feature>
<sequence length="405" mass="42842">MVGSVIWSAYDEFVIQRFSSTALLSVLSVVALMGLGLVELSALGDLVSRLIPIFVFVIAISTVVNISSQVGLFDEVVSKLEKIAPKHRLLRPVTLWVLLVLLAVVVTIFLSLDTTAVMITALAIPLARRNKIPVIGVAFTVVWIANIASMPLPVSNLTNLLALGSDAFSGTLDYLSYAWKPALTAIILVVAAAAIITLFYARISQGEEVIRGQGTSTSKHGYLLIICAVVVAVLMPVLASPIPYWLSTTVAALLIMAACVRHNKYLLSVDLVPWNSLLLVTAVSGVAALVHTIGGAGWLRDLTAGAEGFVELVAIAGAGGVAANVMNNIPAFLFLEPIVSTPVSYIALLIGVNAGPIITPWASLATLLWHDQLRRAGVDIKWSTFIILGCILAPVVVLLSVATLV</sequence>
<dbReference type="InterPro" id="IPR004680">
    <property type="entry name" value="Cit_transptr-like_dom"/>
</dbReference>
<dbReference type="InterPro" id="IPR000802">
    <property type="entry name" value="Arsenical_pump_ArsB"/>
</dbReference>
<proteinExistence type="inferred from homology"/>
<comment type="caution">
    <text evidence="12">The sequence shown here is derived from an EMBL/GenBank/DDBJ whole genome shotgun (WGS) entry which is preliminary data.</text>
</comment>
<reference evidence="13" key="1">
    <citation type="submission" date="2016-02" db="EMBL/GenBank/DDBJ databases">
        <authorList>
            <person name="Kaur G."/>
            <person name="Nair G.R."/>
            <person name="Mayilraj S."/>
        </authorList>
    </citation>
    <scope>NUCLEOTIDE SEQUENCE [LARGE SCALE GENOMIC DNA]</scope>
    <source>
        <strain evidence="13">GA-15</strain>
    </source>
</reference>
<feature type="transmembrane region" description="Helical" evidence="10">
    <location>
        <begin position="20"/>
        <end position="38"/>
    </location>
</feature>
<evidence type="ECO:0000256" key="3">
    <source>
        <dbReference type="ARBA" id="ARBA00009843"/>
    </source>
</evidence>
<dbReference type="STRING" id="1705.CA21670_02855"/>
<evidence type="ECO:0000259" key="11">
    <source>
        <dbReference type="Pfam" id="PF03600"/>
    </source>
</evidence>
<keyword evidence="4" id="KW-0813">Transport</keyword>